<dbReference type="AlphaFoldDB" id="A0A1I8A014"/>
<sequence>MGGHKTSGHKTTSSSPGVTNKPNHHVVYPADLYSAAIDRSPLAPELIGDVPAERVRPKRGKEIHQV</sequence>
<organism evidence="2 3">
    <name type="scientific">Steinernema glaseri</name>
    <dbReference type="NCBI Taxonomy" id="37863"/>
    <lineage>
        <taxon>Eukaryota</taxon>
        <taxon>Metazoa</taxon>
        <taxon>Ecdysozoa</taxon>
        <taxon>Nematoda</taxon>
        <taxon>Chromadorea</taxon>
        <taxon>Rhabditida</taxon>
        <taxon>Tylenchina</taxon>
        <taxon>Panagrolaimomorpha</taxon>
        <taxon>Strongyloidoidea</taxon>
        <taxon>Steinernematidae</taxon>
        <taxon>Steinernema</taxon>
    </lineage>
</organism>
<evidence type="ECO:0000256" key="1">
    <source>
        <dbReference type="SAM" id="MobiDB-lite"/>
    </source>
</evidence>
<proteinExistence type="predicted"/>
<protein>
    <submittedName>
        <fullName evidence="3">DUF309 domain-containing protein</fullName>
    </submittedName>
</protein>
<feature type="region of interest" description="Disordered" evidence="1">
    <location>
        <begin position="1"/>
        <end position="24"/>
    </location>
</feature>
<accession>A0A1I8A014</accession>
<dbReference type="WBParaSite" id="L893_g31521.t1">
    <property type="protein sequence ID" value="L893_g31521.t1"/>
    <property type="gene ID" value="L893_g31521"/>
</dbReference>
<dbReference type="Proteomes" id="UP000095287">
    <property type="component" value="Unplaced"/>
</dbReference>
<feature type="compositionally biased region" description="Basic and acidic residues" evidence="1">
    <location>
        <begin position="51"/>
        <end position="66"/>
    </location>
</feature>
<feature type="region of interest" description="Disordered" evidence="1">
    <location>
        <begin position="41"/>
        <end position="66"/>
    </location>
</feature>
<name>A0A1I8A014_9BILA</name>
<reference evidence="3" key="1">
    <citation type="submission" date="2016-11" db="UniProtKB">
        <authorList>
            <consortium name="WormBaseParasite"/>
        </authorList>
    </citation>
    <scope>IDENTIFICATION</scope>
</reference>
<keyword evidence="2" id="KW-1185">Reference proteome</keyword>
<evidence type="ECO:0000313" key="3">
    <source>
        <dbReference type="WBParaSite" id="L893_g31521.t1"/>
    </source>
</evidence>
<evidence type="ECO:0000313" key="2">
    <source>
        <dbReference type="Proteomes" id="UP000095287"/>
    </source>
</evidence>